<keyword evidence="1" id="KW-1133">Transmembrane helix</keyword>
<feature type="transmembrane region" description="Helical" evidence="1">
    <location>
        <begin position="62"/>
        <end position="85"/>
    </location>
</feature>
<protein>
    <submittedName>
        <fullName evidence="2">Uncharacterized protein</fullName>
    </submittedName>
</protein>
<evidence type="ECO:0000256" key="1">
    <source>
        <dbReference type="SAM" id="Phobius"/>
    </source>
</evidence>
<dbReference type="EMBL" id="CP041235">
    <property type="protein sequence ID" value="QOP44293.1"/>
    <property type="molecule type" value="Genomic_DNA"/>
</dbReference>
<dbReference type="Proteomes" id="UP000593719">
    <property type="component" value="Chromosome"/>
</dbReference>
<feature type="transmembrane region" description="Helical" evidence="1">
    <location>
        <begin position="149"/>
        <end position="171"/>
    </location>
</feature>
<proteinExistence type="predicted"/>
<feature type="transmembrane region" description="Helical" evidence="1">
    <location>
        <begin position="180"/>
        <end position="199"/>
    </location>
</feature>
<reference evidence="2 3" key="1">
    <citation type="submission" date="2019-06" db="EMBL/GenBank/DDBJ databases">
        <title>Sulfurimonas gotlandica sp. nov., a chemoautotrophic and psychrotolerant epsilonproteobacterium isolated from a pelagic redoxcline, and an emended description of the genus Sulfurimonas.</title>
        <authorList>
            <person name="Wang S."/>
            <person name="Jiang L."/>
            <person name="Shao Z."/>
        </authorList>
    </citation>
    <scope>NUCLEOTIDE SEQUENCE [LARGE SCALE GENOMIC DNA]</scope>
    <source>
        <strain evidence="2 3">S2-6</strain>
    </source>
</reference>
<organism evidence="2 3">
    <name type="scientific">Sulfurimonas sediminis</name>
    <dbReference type="NCBI Taxonomy" id="2590020"/>
    <lineage>
        <taxon>Bacteria</taxon>
        <taxon>Pseudomonadati</taxon>
        <taxon>Campylobacterota</taxon>
        <taxon>Epsilonproteobacteria</taxon>
        <taxon>Campylobacterales</taxon>
        <taxon>Sulfurimonadaceae</taxon>
        <taxon>Sulfurimonas</taxon>
    </lineage>
</organism>
<evidence type="ECO:0000313" key="2">
    <source>
        <dbReference type="EMBL" id="QOP44293.1"/>
    </source>
</evidence>
<keyword evidence="1" id="KW-0472">Membrane</keyword>
<gene>
    <name evidence="2" type="ORF">FJR45_10205</name>
</gene>
<accession>A0A7M1B3I3</accession>
<feature type="transmembrane region" description="Helical" evidence="1">
    <location>
        <begin position="235"/>
        <end position="254"/>
    </location>
</feature>
<keyword evidence="1" id="KW-0812">Transmembrane</keyword>
<sequence length="263" mass="30938">MQKENNDIEIKIHASSIAKTILYYFISIEIIFLVLDVIINYNKFINYGPIRRLFNIAREDSLSSWFMTAQTLLTALTLWLILFLYTHHQKINKFVKTGWIILGSFFTYLAADDGALIHERLGSTFKLIATDQNNENSFIHTMFSFFPSYSWQIILLPIFIFIGVFMLVFLWKIFGRSKMMLTIVLAFSFLTTAVLLDFIEGLDKKSTFNLYYFIINHYNLENYTVQHFAKAIEELFEMFGMTLFLYTFLSYLSTVSKRSIKIM</sequence>
<dbReference type="RefSeq" id="WP_193150443.1">
    <property type="nucleotide sequence ID" value="NZ_CP041235.1"/>
</dbReference>
<keyword evidence="3" id="KW-1185">Reference proteome</keyword>
<feature type="transmembrane region" description="Helical" evidence="1">
    <location>
        <begin position="94"/>
        <end position="111"/>
    </location>
</feature>
<dbReference type="AlphaFoldDB" id="A0A7M1B3I3"/>
<evidence type="ECO:0000313" key="3">
    <source>
        <dbReference type="Proteomes" id="UP000593719"/>
    </source>
</evidence>
<name>A0A7M1B3I3_9BACT</name>
<dbReference type="KEGG" id="ssei:FJR45_10205"/>
<feature type="transmembrane region" description="Helical" evidence="1">
    <location>
        <begin position="21"/>
        <end position="42"/>
    </location>
</feature>